<accession>A0ABN3K7I4</accession>
<evidence type="ECO:0000256" key="1">
    <source>
        <dbReference type="ARBA" id="ARBA00001946"/>
    </source>
</evidence>
<feature type="domain" description="Nudix hydrolase" evidence="3">
    <location>
        <begin position="24"/>
        <end position="156"/>
    </location>
</feature>
<comment type="caution">
    <text evidence="4">The sequence shown here is derived from an EMBL/GenBank/DDBJ whole genome shotgun (WGS) entry which is preliminary data.</text>
</comment>
<sequence length="170" mass="17466">MGIPAPEPAAALPLAAVTSRSLAPLIADTHLTLTRPDGRVLLLVRAGTGYMDGHASLPAGHVEPGEAADAATVREGKEEIGVVVDPADLAFTHVMHRRTPGEAGARVSFFFTASRWTGEAVNAEPHKCSGLIWADPADLSGTTVGVPVVGYVADALAAIGRGEGFSAHGW</sequence>
<dbReference type="EMBL" id="BAAARW010000038">
    <property type="protein sequence ID" value="GAA2451763.1"/>
    <property type="molecule type" value="Genomic_DNA"/>
</dbReference>
<dbReference type="InterPro" id="IPR000086">
    <property type="entry name" value="NUDIX_hydrolase_dom"/>
</dbReference>
<keyword evidence="5" id="KW-1185">Reference proteome</keyword>
<keyword evidence="2" id="KW-0378">Hydrolase</keyword>
<dbReference type="Proteomes" id="UP001501231">
    <property type="component" value="Unassembled WGS sequence"/>
</dbReference>
<organism evidence="4 5">
    <name type="scientific">Actinomadura vinacea</name>
    <dbReference type="NCBI Taxonomy" id="115336"/>
    <lineage>
        <taxon>Bacteria</taxon>
        <taxon>Bacillati</taxon>
        <taxon>Actinomycetota</taxon>
        <taxon>Actinomycetes</taxon>
        <taxon>Streptosporangiales</taxon>
        <taxon>Thermomonosporaceae</taxon>
        <taxon>Actinomadura</taxon>
    </lineage>
</organism>
<evidence type="ECO:0000256" key="2">
    <source>
        <dbReference type="ARBA" id="ARBA00022801"/>
    </source>
</evidence>
<dbReference type="Pfam" id="PF00293">
    <property type="entry name" value="NUDIX"/>
    <property type="match status" value="1"/>
</dbReference>
<dbReference type="PANTHER" id="PTHR43046">
    <property type="entry name" value="GDP-MANNOSE MANNOSYL HYDROLASE"/>
    <property type="match status" value="1"/>
</dbReference>
<proteinExistence type="predicted"/>
<gene>
    <name evidence="4" type="ORF">GCM10010191_82500</name>
</gene>
<protein>
    <recommendedName>
        <fullName evidence="3">Nudix hydrolase domain-containing protein</fullName>
    </recommendedName>
</protein>
<dbReference type="Gene3D" id="3.90.79.10">
    <property type="entry name" value="Nucleoside Triphosphate Pyrophosphohydrolase"/>
    <property type="match status" value="1"/>
</dbReference>
<dbReference type="PROSITE" id="PS51462">
    <property type="entry name" value="NUDIX"/>
    <property type="match status" value="1"/>
</dbReference>
<evidence type="ECO:0000313" key="5">
    <source>
        <dbReference type="Proteomes" id="UP001501231"/>
    </source>
</evidence>
<dbReference type="InterPro" id="IPR015797">
    <property type="entry name" value="NUDIX_hydrolase-like_dom_sf"/>
</dbReference>
<dbReference type="PANTHER" id="PTHR43046:SF16">
    <property type="entry name" value="ADP-RIBOSE PYROPHOSPHATASE YJHB-RELATED"/>
    <property type="match status" value="1"/>
</dbReference>
<dbReference type="SUPFAM" id="SSF55811">
    <property type="entry name" value="Nudix"/>
    <property type="match status" value="1"/>
</dbReference>
<reference evidence="4 5" key="1">
    <citation type="journal article" date="2019" name="Int. J. Syst. Evol. Microbiol.">
        <title>The Global Catalogue of Microorganisms (GCM) 10K type strain sequencing project: providing services to taxonomists for standard genome sequencing and annotation.</title>
        <authorList>
            <consortium name="The Broad Institute Genomics Platform"/>
            <consortium name="The Broad Institute Genome Sequencing Center for Infectious Disease"/>
            <person name="Wu L."/>
            <person name="Ma J."/>
        </authorList>
    </citation>
    <scope>NUCLEOTIDE SEQUENCE [LARGE SCALE GENOMIC DNA]</scope>
    <source>
        <strain evidence="4 5">JCM 3325</strain>
    </source>
</reference>
<name>A0ABN3K7I4_9ACTN</name>
<evidence type="ECO:0000259" key="3">
    <source>
        <dbReference type="PROSITE" id="PS51462"/>
    </source>
</evidence>
<comment type="cofactor">
    <cofactor evidence="1">
        <name>Mg(2+)</name>
        <dbReference type="ChEBI" id="CHEBI:18420"/>
    </cofactor>
</comment>
<evidence type="ECO:0000313" key="4">
    <source>
        <dbReference type="EMBL" id="GAA2451763.1"/>
    </source>
</evidence>
<dbReference type="CDD" id="cd04683">
    <property type="entry name" value="NUDIX_Hydrolase"/>
    <property type="match status" value="1"/>
</dbReference>